<dbReference type="EMBL" id="SOCP01000006">
    <property type="protein sequence ID" value="TDV51001.1"/>
    <property type="molecule type" value="Genomic_DNA"/>
</dbReference>
<gene>
    <name evidence="1" type="ORF">CLV71_106347</name>
</gene>
<evidence type="ECO:0000313" key="2">
    <source>
        <dbReference type="Proteomes" id="UP000294927"/>
    </source>
</evidence>
<dbReference type="RefSeq" id="WP_133904206.1">
    <property type="nucleotide sequence ID" value="NZ_SOCP01000006.1"/>
</dbReference>
<organism evidence="1 2">
    <name type="scientific">Actinophytocola oryzae</name>
    <dbReference type="NCBI Taxonomy" id="502181"/>
    <lineage>
        <taxon>Bacteria</taxon>
        <taxon>Bacillati</taxon>
        <taxon>Actinomycetota</taxon>
        <taxon>Actinomycetes</taxon>
        <taxon>Pseudonocardiales</taxon>
        <taxon>Pseudonocardiaceae</taxon>
    </lineage>
</organism>
<sequence>MTAEFDQLVAEFEQFQAQIQNMDDRFEHLAGMQSELATLEVTASTPDHSITVVAGPGGSVRDIRITEDAFRLGPEQLSSELMATLREAVADAARQQAGIVEEFAGGPVLDQVLETQSELTGVPVAELREKVHRPGDSYLRDFSEEED</sequence>
<dbReference type="Proteomes" id="UP000294927">
    <property type="component" value="Unassembled WGS sequence"/>
</dbReference>
<dbReference type="Gene3D" id="3.30.1310.10">
    <property type="entry name" value="Nucleoid-associated protein YbaB-like domain"/>
    <property type="match status" value="1"/>
</dbReference>
<keyword evidence="2" id="KW-1185">Reference proteome</keyword>
<dbReference type="AlphaFoldDB" id="A0A4V3FTF6"/>
<dbReference type="Pfam" id="PF02575">
    <property type="entry name" value="YbaB_DNA_bd"/>
    <property type="match status" value="1"/>
</dbReference>
<dbReference type="InterPro" id="IPR036894">
    <property type="entry name" value="YbaB-like_sf"/>
</dbReference>
<name>A0A4V3FTF6_9PSEU</name>
<keyword evidence="1" id="KW-0238">DNA-binding</keyword>
<evidence type="ECO:0000313" key="1">
    <source>
        <dbReference type="EMBL" id="TDV51001.1"/>
    </source>
</evidence>
<proteinExistence type="predicted"/>
<dbReference type="InterPro" id="IPR004401">
    <property type="entry name" value="YbaB/EbfC"/>
</dbReference>
<comment type="caution">
    <text evidence="1">The sequence shown here is derived from an EMBL/GenBank/DDBJ whole genome shotgun (WGS) entry which is preliminary data.</text>
</comment>
<reference evidence="1 2" key="1">
    <citation type="submission" date="2019-03" db="EMBL/GenBank/DDBJ databases">
        <title>Genomic Encyclopedia of Archaeal and Bacterial Type Strains, Phase II (KMG-II): from individual species to whole genera.</title>
        <authorList>
            <person name="Goeker M."/>
        </authorList>
    </citation>
    <scope>NUCLEOTIDE SEQUENCE [LARGE SCALE GENOMIC DNA]</scope>
    <source>
        <strain evidence="1 2">DSM 45499</strain>
    </source>
</reference>
<protein>
    <submittedName>
        <fullName evidence="1">DNA-binding protein YbaB</fullName>
    </submittedName>
</protein>
<dbReference type="OrthoDB" id="3630067at2"/>
<accession>A0A4V3FTF6</accession>
<dbReference type="SUPFAM" id="SSF82607">
    <property type="entry name" value="YbaB-like"/>
    <property type="match status" value="1"/>
</dbReference>
<dbReference type="GO" id="GO:0003677">
    <property type="term" value="F:DNA binding"/>
    <property type="evidence" value="ECO:0007669"/>
    <property type="project" value="UniProtKB-KW"/>
</dbReference>